<protein>
    <recommendedName>
        <fullName evidence="2">NB-ARC domain-containing protein</fullName>
    </recommendedName>
</protein>
<dbReference type="Pfam" id="PF00931">
    <property type="entry name" value="NB-ARC"/>
    <property type="match status" value="1"/>
</dbReference>
<dbReference type="SUPFAM" id="SSF52540">
    <property type="entry name" value="P-loop containing nucleoside triphosphate hydrolases"/>
    <property type="match status" value="1"/>
</dbReference>
<dbReference type="InterPro" id="IPR027417">
    <property type="entry name" value="P-loop_NTPase"/>
</dbReference>
<feature type="region of interest" description="Disordered" evidence="1">
    <location>
        <begin position="388"/>
        <end position="412"/>
    </location>
</feature>
<gene>
    <name evidence="3" type="ORF">BDA96_03G350400</name>
</gene>
<dbReference type="PRINTS" id="PR00364">
    <property type="entry name" value="DISEASERSIST"/>
</dbReference>
<comment type="caution">
    <text evidence="3">The sequence shown here is derived from an EMBL/GenBank/DDBJ whole genome shotgun (WGS) entry which is preliminary data.</text>
</comment>
<accession>A0A921US28</accession>
<dbReference type="PANTHER" id="PTHR36766">
    <property type="entry name" value="PLANT BROAD-SPECTRUM MILDEW RESISTANCE PROTEIN RPW8"/>
    <property type="match status" value="1"/>
</dbReference>
<dbReference type="Proteomes" id="UP000807115">
    <property type="component" value="Chromosome 3"/>
</dbReference>
<dbReference type="OMA" id="LRECLYE"/>
<dbReference type="OrthoDB" id="1900634at2759"/>
<proteinExistence type="predicted"/>
<dbReference type="GO" id="GO:0043531">
    <property type="term" value="F:ADP binding"/>
    <property type="evidence" value="ECO:0007669"/>
    <property type="project" value="InterPro"/>
</dbReference>
<name>A0A921US28_SORBI</name>
<feature type="domain" description="NB-ARC" evidence="2">
    <location>
        <begin position="169"/>
        <end position="344"/>
    </location>
</feature>
<dbReference type="EMBL" id="CM027682">
    <property type="protein sequence ID" value="KAG0539771.1"/>
    <property type="molecule type" value="Genomic_DNA"/>
</dbReference>
<dbReference type="Gramene" id="EES01602">
    <property type="protein sequence ID" value="EES01602"/>
    <property type="gene ID" value="SORBI_3003G325100"/>
</dbReference>
<reference evidence="3" key="1">
    <citation type="journal article" date="2019" name="BMC Genomics">
        <title>A new reference genome for Sorghum bicolor reveals high levels of sequence similarity between sweet and grain genotypes: implications for the genetics of sugar metabolism.</title>
        <authorList>
            <person name="Cooper E.A."/>
            <person name="Brenton Z.W."/>
            <person name="Flinn B.S."/>
            <person name="Jenkins J."/>
            <person name="Shu S."/>
            <person name="Flowers D."/>
            <person name="Luo F."/>
            <person name="Wang Y."/>
            <person name="Xia P."/>
            <person name="Barry K."/>
            <person name="Daum C."/>
            <person name="Lipzen A."/>
            <person name="Yoshinaga Y."/>
            <person name="Schmutz J."/>
            <person name="Saski C."/>
            <person name="Vermerris W."/>
            <person name="Kresovich S."/>
        </authorList>
    </citation>
    <scope>NUCLEOTIDE SEQUENCE</scope>
</reference>
<dbReference type="Gene3D" id="3.40.50.300">
    <property type="entry name" value="P-loop containing nucleotide triphosphate hydrolases"/>
    <property type="match status" value="1"/>
</dbReference>
<evidence type="ECO:0000313" key="3">
    <source>
        <dbReference type="EMBL" id="KAG0539771.1"/>
    </source>
</evidence>
<dbReference type="KEGG" id="sbi:8082394"/>
<sequence length="412" mass="45385">MAVEVVQFLVKKFVDSFTEEAADAEAELPFRAQFHGMRAELQKAAVSAANADELRECLYELNDLLAECRRLANRPNQQRLRWCFAQSDAWCFPKTKKRVTAVRRRVLECVEHDSGGNAAASQEEEDAAAGLDRWTTSWLERSRIHGFDQQLAELESMAFGECGAGRLNGVGIVGMGGIGKTALAQLLFSSPRAKGRFFPRIWMCMSRTASAGADRRKEVLQGMLMALGHEEDAILSIDGSDSLAELVIAVHEQLKGKRYLIVFDDVWHIDSWYADVVGRQNAPRRTDDWSERLAFALPKERGGLVVVTSRLEQAAEAMVGKSCLYRVRPLADSESCWAIFTDALSQSQSQEKKTVDLATVNNMKQEILETCGGLPSAAKTMGDIFATSSVSPPASTSTSQELGKSDHIITAS</sequence>
<feature type="compositionally biased region" description="Basic and acidic residues" evidence="1">
    <location>
        <begin position="403"/>
        <end position="412"/>
    </location>
</feature>
<dbReference type="PANTHER" id="PTHR36766:SF41">
    <property type="entry name" value="AAA+ ATPASE DOMAIN-CONTAINING PROTEIN"/>
    <property type="match status" value="1"/>
</dbReference>
<dbReference type="InterPro" id="IPR002182">
    <property type="entry name" value="NB-ARC"/>
</dbReference>
<evidence type="ECO:0000256" key="1">
    <source>
        <dbReference type="SAM" id="MobiDB-lite"/>
    </source>
</evidence>
<organism evidence="3 4">
    <name type="scientific">Sorghum bicolor</name>
    <name type="common">Sorghum</name>
    <name type="synonym">Sorghum vulgare</name>
    <dbReference type="NCBI Taxonomy" id="4558"/>
    <lineage>
        <taxon>Eukaryota</taxon>
        <taxon>Viridiplantae</taxon>
        <taxon>Streptophyta</taxon>
        <taxon>Embryophyta</taxon>
        <taxon>Tracheophyta</taxon>
        <taxon>Spermatophyta</taxon>
        <taxon>Magnoliopsida</taxon>
        <taxon>Liliopsida</taxon>
        <taxon>Poales</taxon>
        <taxon>Poaceae</taxon>
        <taxon>PACMAD clade</taxon>
        <taxon>Panicoideae</taxon>
        <taxon>Andropogonodae</taxon>
        <taxon>Andropogoneae</taxon>
        <taxon>Sorghinae</taxon>
        <taxon>Sorghum</taxon>
    </lineage>
</organism>
<evidence type="ECO:0000313" key="4">
    <source>
        <dbReference type="Proteomes" id="UP000807115"/>
    </source>
</evidence>
<evidence type="ECO:0000259" key="2">
    <source>
        <dbReference type="Pfam" id="PF00931"/>
    </source>
</evidence>
<reference evidence="3" key="2">
    <citation type="submission" date="2020-10" db="EMBL/GenBank/DDBJ databases">
        <authorList>
            <person name="Cooper E.A."/>
            <person name="Brenton Z.W."/>
            <person name="Flinn B.S."/>
            <person name="Jenkins J."/>
            <person name="Shu S."/>
            <person name="Flowers D."/>
            <person name="Luo F."/>
            <person name="Wang Y."/>
            <person name="Xia P."/>
            <person name="Barry K."/>
            <person name="Daum C."/>
            <person name="Lipzen A."/>
            <person name="Yoshinaga Y."/>
            <person name="Schmutz J."/>
            <person name="Saski C."/>
            <person name="Vermerris W."/>
            <person name="Kresovich S."/>
        </authorList>
    </citation>
    <scope>NUCLEOTIDE SEQUENCE</scope>
</reference>
<feature type="compositionally biased region" description="Low complexity" evidence="1">
    <location>
        <begin position="388"/>
        <end position="399"/>
    </location>
</feature>
<dbReference type="AlphaFoldDB" id="A0A921US28"/>